<evidence type="ECO:0000313" key="2">
    <source>
        <dbReference type="Proteomes" id="UP000092598"/>
    </source>
</evidence>
<dbReference type="AlphaFoldDB" id="A0A1B1MDJ1"/>
<organism evidence="1 2">
    <name type="scientific">Streptomyces lincolnensis</name>
    <dbReference type="NCBI Taxonomy" id="1915"/>
    <lineage>
        <taxon>Bacteria</taxon>
        <taxon>Bacillati</taxon>
        <taxon>Actinomycetota</taxon>
        <taxon>Actinomycetes</taxon>
        <taxon>Kitasatosporales</taxon>
        <taxon>Streptomycetaceae</taxon>
        <taxon>Streptomyces</taxon>
    </lineage>
</organism>
<dbReference type="GO" id="GO:0003700">
    <property type="term" value="F:DNA-binding transcription factor activity"/>
    <property type="evidence" value="ECO:0007669"/>
    <property type="project" value="InterPro"/>
</dbReference>
<gene>
    <name evidence="1" type="ORF">SLINC_4238</name>
</gene>
<dbReference type="KEGG" id="sls:SLINC_4238"/>
<keyword evidence="2" id="KW-1185">Reference proteome</keyword>
<dbReference type="InterPro" id="IPR000847">
    <property type="entry name" value="LysR_HTH_N"/>
</dbReference>
<reference evidence="1 2" key="1">
    <citation type="submission" date="2016-07" db="EMBL/GenBank/DDBJ databases">
        <title>Enhancement of antibiotic productionsby engineered nitrateutilization in actinobacteria.</title>
        <authorList>
            <person name="Meng S.C."/>
        </authorList>
    </citation>
    <scope>NUCLEOTIDE SEQUENCE [LARGE SCALE GENOMIC DNA]</scope>
    <source>
        <strain evidence="1 2">NRRL 2936</strain>
    </source>
</reference>
<proteinExistence type="predicted"/>
<accession>A0A1B1MDJ1</accession>
<dbReference type="Pfam" id="PF00126">
    <property type="entry name" value="HTH_1"/>
    <property type="match status" value="1"/>
</dbReference>
<dbReference type="InterPro" id="IPR036388">
    <property type="entry name" value="WH-like_DNA-bd_sf"/>
</dbReference>
<dbReference type="PROSITE" id="PS50931">
    <property type="entry name" value="HTH_LYSR"/>
    <property type="match status" value="1"/>
</dbReference>
<evidence type="ECO:0000313" key="1">
    <source>
        <dbReference type="EMBL" id="ANS66462.1"/>
    </source>
</evidence>
<dbReference type="STRING" id="1915.SLINC_4238"/>
<dbReference type="InterPro" id="IPR036390">
    <property type="entry name" value="WH_DNA-bd_sf"/>
</dbReference>
<dbReference type="InterPro" id="IPR009492">
    <property type="entry name" value="TniQ"/>
</dbReference>
<dbReference type="EMBL" id="CP016438">
    <property type="protein sequence ID" value="ANS66462.1"/>
    <property type="molecule type" value="Genomic_DNA"/>
</dbReference>
<protein>
    <submittedName>
        <fullName evidence="1">Uncharacterized protein</fullName>
    </submittedName>
</protein>
<name>A0A1B1MDJ1_STRLN</name>
<dbReference type="Pfam" id="PF06527">
    <property type="entry name" value="TniQ"/>
    <property type="match status" value="1"/>
</dbReference>
<sequence length="895" mass="99340">MSGALDTMAIRLPPAPEEALDSWLDAYAYRLHAEVSDILELAGLGASRYARMRSLFGNRPWTPELYPQEFAALSAVTVTPLRQLASMTMERYSGSLITLDHNKGILEKPSWWRHTRVSKFCPDCLAVSGGRWKLSWRLPWSFACRDHACLLLDTCPVCSQKGRVAWSLRESPTPGLCRSILPSGRGDTSMRTSRCLQPLAECEATRLVGSGLVLAAQAEIDHVMADMDRSREGSPEIPDISPRDALENLRASAQAAMSALYFSPDRLPRDVRDIVAELDSTPEGLRKDRPDGPAVRTTEAEVHTTAFGYATAARLIRAGALHPDPDIAQWILAAGTSGGRGTAPQAGRVLTRWGRSSPELQGALLKELGPRLRPADRLRYATYTRRPSRPVKGTGADRANNVPSLFWRGLAVQFTPADLFGHIPLNYRVTLSMMLLLVGSSDTSPRQARDLLFSEDLGMLPRETAHVTRKLQQVGALDSVLRGISILAQAIDEYGVPIDYSRRRRLFSRATLDERSYFELCEQTGRWRLPAERRQILRLKLIEILTGTHPRYLPSSVNLDAHPTQTNGYEFTMARLDLELTTHLRQQAALLLEVSDINEPVEWEPPAEWIGGIDLPGFTVDSINVQRLWCLLESGQRVTRIATELKTSAEHVRAAAQQNPMPPKIPSKGQRAKARRLDLPSRDQIRRYQEQGLGTRAIAQLSGCTRNQLKRMLDLEEISTLPPGRPFTHEVDPVWLRLEYETKERKFKDIAREAGMSPHALRDHAVRHGIPIRPRGGRPSHPLAQLGHPNDFASEVWKALSGKGALLRAERFLAMLDAENMSSAARSLNISQSTLSAQITQLERATEAQLLELACSGRRKLRLTAEGERFAVGLRSALSALAEGGRGRPGNPSAP</sequence>
<dbReference type="SUPFAM" id="SSF46785">
    <property type="entry name" value="Winged helix' DNA-binding domain"/>
    <property type="match status" value="1"/>
</dbReference>
<dbReference type="Proteomes" id="UP000092598">
    <property type="component" value="Chromosome"/>
</dbReference>
<dbReference type="Gene3D" id="1.10.10.10">
    <property type="entry name" value="Winged helix-like DNA-binding domain superfamily/Winged helix DNA-binding domain"/>
    <property type="match status" value="1"/>
</dbReference>